<comment type="caution">
    <text evidence="1">The sequence shown here is derived from an EMBL/GenBank/DDBJ whole genome shotgun (WGS) entry which is preliminary data.</text>
</comment>
<dbReference type="EMBL" id="LAOI01000001">
    <property type="protein sequence ID" value="KJV90056.1"/>
    <property type="molecule type" value="Genomic_DNA"/>
</dbReference>
<accession>A0A0F3QD50</accession>
<evidence type="ECO:0000313" key="1">
    <source>
        <dbReference type="EMBL" id="KJV90056.1"/>
    </source>
</evidence>
<dbReference type="PATRIC" id="fig|1359193.3.peg.1017"/>
<dbReference type="AlphaFoldDB" id="A0A0F3QD50"/>
<name>A0A0F3QD50_RICBE</name>
<gene>
    <name evidence="1" type="ORF">RBEAN4_1054</name>
</gene>
<evidence type="ECO:0000313" key="2">
    <source>
        <dbReference type="Proteomes" id="UP000033661"/>
    </source>
</evidence>
<organism evidence="1 2">
    <name type="scientific">Rickettsia bellii str. RML An4</name>
    <dbReference type="NCBI Taxonomy" id="1359193"/>
    <lineage>
        <taxon>Bacteria</taxon>
        <taxon>Pseudomonadati</taxon>
        <taxon>Pseudomonadota</taxon>
        <taxon>Alphaproteobacteria</taxon>
        <taxon>Rickettsiales</taxon>
        <taxon>Rickettsiaceae</taxon>
        <taxon>Rickettsieae</taxon>
        <taxon>Rickettsia</taxon>
        <taxon>belli group</taxon>
    </lineage>
</organism>
<sequence>MHGFYVIPAKAGIQHKAKLLELLILKFRIFTPFNYWIPAFAGMT</sequence>
<protein>
    <submittedName>
        <fullName evidence="1">Uncharacterized protein</fullName>
    </submittedName>
</protein>
<reference evidence="1 2" key="1">
    <citation type="submission" date="2015-02" db="EMBL/GenBank/DDBJ databases">
        <title>Genome Sequencing of Rickettsiales.</title>
        <authorList>
            <person name="Daugherty S.C."/>
            <person name="Su Q."/>
            <person name="Abolude K."/>
            <person name="Beier-Sexton M."/>
            <person name="Carlyon J.A."/>
            <person name="Carter R."/>
            <person name="Day N.P."/>
            <person name="Dumler S.J."/>
            <person name="Dyachenko V."/>
            <person name="Godinez A."/>
            <person name="Kurtti T.J."/>
            <person name="Lichay M."/>
            <person name="Mullins K.E."/>
            <person name="Ott S."/>
            <person name="Pappas-Brown V."/>
            <person name="Paris D.H."/>
            <person name="Patel P."/>
            <person name="Richards A.L."/>
            <person name="Sadzewicz L."/>
            <person name="Sears K."/>
            <person name="Seidman D."/>
            <person name="Sengamalay N."/>
            <person name="Stenos J."/>
            <person name="Tallon L.J."/>
            <person name="Vincent G."/>
            <person name="Fraser C.M."/>
            <person name="Munderloh U."/>
            <person name="Dunning-Hotopp J.C."/>
        </authorList>
    </citation>
    <scope>NUCLEOTIDE SEQUENCE [LARGE SCALE GENOMIC DNA]</scope>
    <source>
        <strain evidence="1 2">RML An4</strain>
    </source>
</reference>
<keyword evidence="2" id="KW-1185">Reference proteome</keyword>
<proteinExistence type="predicted"/>
<dbReference type="Proteomes" id="UP000033661">
    <property type="component" value="Unassembled WGS sequence"/>
</dbReference>